<keyword evidence="10" id="KW-1185">Reference proteome</keyword>
<dbReference type="InterPro" id="IPR036890">
    <property type="entry name" value="HATPase_C_sf"/>
</dbReference>
<dbReference type="SMART" id="SM00388">
    <property type="entry name" value="HisKA"/>
    <property type="match status" value="1"/>
</dbReference>
<dbReference type="PANTHER" id="PTHR45339:SF3">
    <property type="entry name" value="HISTIDINE KINASE"/>
    <property type="match status" value="1"/>
</dbReference>
<dbReference type="InterPro" id="IPR001789">
    <property type="entry name" value="Sig_transdc_resp-reg_receiver"/>
</dbReference>
<comment type="caution">
    <text evidence="9">The sequence shown here is derived from an EMBL/GenBank/DDBJ whole genome shotgun (WGS) entry which is preliminary data.</text>
</comment>
<dbReference type="InterPro" id="IPR004358">
    <property type="entry name" value="Sig_transdc_His_kin-like_C"/>
</dbReference>
<dbReference type="PROSITE" id="PS50109">
    <property type="entry name" value="HIS_KIN"/>
    <property type="match status" value="1"/>
</dbReference>
<name>A0ABT6X4R7_9BURK</name>
<feature type="domain" description="Response regulatory" evidence="7">
    <location>
        <begin position="647"/>
        <end position="767"/>
    </location>
</feature>
<keyword evidence="5" id="KW-0472">Membrane</keyword>
<keyword evidence="3 4" id="KW-0597">Phosphoprotein</keyword>
<feature type="domain" description="Histidine kinase" evidence="6">
    <location>
        <begin position="397"/>
        <end position="622"/>
    </location>
</feature>
<dbReference type="CDD" id="cd00082">
    <property type="entry name" value="HisKA"/>
    <property type="match status" value="1"/>
</dbReference>
<dbReference type="EMBL" id="JASGBH010000003">
    <property type="protein sequence ID" value="MDI9233115.1"/>
    <property type="molecule type" value="Genomic_DNA"/>
</dbReference>
<organism evidence="9 10">
    <name type="scientific">Limnohabitans lacus</name>
    <dbReference type="NCBI Taxonomy" id="3045173"/>
    <lineage>
        <taxon>Bacteria</taxon>
        <taxon>Pseudomonadati</taxon>
        <taxon>Pseudomonadota</taxon>
        <taxon>Betaproteobacteria</taxon>
        <taxon>Burkholderiales</taxon>
        <taxon>Comamonadaceae</taxon>
        <taxon>Limnohabitans</taxon>
    </lineage>
</organism>
<dbReference type="PANTHER" id="PTHR45339">
    <property type="entry name" value="HYBRID SIGNAL TRANSDUCTION HISTIDINE KINASE J"/>
    <property type="match status" value="1"/>
</dbReference>
<evidence type="ECO:0000259" key="7">
    <source>
        <dbReference type="PROSITE" id="PS50110"/>
    </source>
</evidence>
<proteinExistence type="predicted"/>
<dbReference type="SUPFAM" id="SSF52172">
    <property type="entry name" value="CheY-like"/>
    <property type="match status" value="1"/>
</dbReference>
<evidence type="ECO:0000256" key="5">
    <source>
        <dbReference type="SAM" id="Phobius"/>
    </source>
</evidence>
<dbReference type="Pfam" id="PF00512">
    <property type="entry name" value="HisKA"/>
    <property type="match status" value="1"/>
</dbReference>
<dbReference type="CDD" id="cd16922">
    <property type="entry name" value="HATPase_EvgS-ArcB-TorS-like"/>
    <property type="match status" value="1"/>
</dbReference>
<dbReference type="CDD" id="cd00130">
    <property type="entry name" value="PAS"/>
    <property type="match status" value="1"/>
</dbReference>
<reference evidence="9" key="1">
    <citation type="submission" date="2023-05" db="EMBL/GenBank/DDBJ databases">
        <title>Limnohabitans sp. strain HM2-2 Genome sequencing and assembly.</title>
        <authorList>
            <person name="Jung Y."/>
        </authorList>
    </citation>
    <scope>NUCLEOTIDE SEQUENCE</scope>
    <source>
        <strain evidence="9">HM2-2</strain>
    </source>
</reference>
<dbReference type="InterPro" id="IPR036097">
    <property type="entry name" value="HisK_dim/P_sf"/>
</dbReference>
<dbReference type="RefSeq" id="WP_283223521.1">
    <property type="nucleotide sequence ID" value="NZ_JASGBH010000003.1"/>
</dbReference>
<comment type="catalytic activity">
    <reaction evidence="1">
        <text>ATP + protein L-histidine = ADP + protein N-phospho-L-histidine.</text>
        <dbReference type="EC" id="2.7.13.3"/>
    </reaction>
</comment>
<evidence type="ECO:0000313" key="9">
    <source>
        <dbReference type="EMBL" id="MDI9233115.1"/>
    </source>
</evidence>
<feature type="modified residue" description="4-aspartylphosphate" evidence="4">
    <location>
        <position position="696"/>
    </location>
</feature>
<sequence length="770" mass="85631">MSDWPLHWLGGVLLAVCVLVAFYSYRVVEAMVLRHATDTARAQAEAVTHFRNFYAKELAPRAVEAGMSLTHDLGERNSLPLPATLTIELGRYLSRESHGTQVRLYSQQPFPWREQGRVLDEFQVDALAHLEKTPDKPFVREDVLNGTKVLRYAQADRMLPQCVACHNQYAGSPRTDWRVGDVRGALEVILPVTQWKSSSTQVLNQALAVFLSLLFVGLVLIWLSFRRLRALLRKTRLLSAERQEAIEALQWSESKLNSIFDSVPESVVVVDARGLIVQCNRATTETFGFATEALLGHNIGVLMNLTDRQAHDDYMGAYIETGVARLLNKPRLMQARHQNGRLFPIRLTISETRVGDTRLFIGVMQDYTSVQESQALLVLAKDKAEQANRLRGEFLANMSHEIRTPMNGILGMIDLSLDSGEAARQREFLGLARDSAKHLLHIIDDILDFSKMEAGALELHQEPVDPGQLVWQTAQSFAPLAQAKGLSWTIRLDPDLPACVSFDPVRVRQVLTNLLGNALKFTQQGGVVVSAVVEPGDLLVDAGRAVLVLRVEDSGIGFDLAKKDLLFNPFVQADGSITRSFGGTGLGLAICHRLVGLMGGQIDARSQPGQGAVFEVRLPVDACVAREEVSLAIDTPRELDLGERRWRLLLVDDHVINLRLLEVLAQQMGCDYVSVQDGEQALAQLRDGVFDLVLMDVMMPVMDGLTAVRQLREEERLRGDGRRMPVLFVTAHAMSGDAERFMAVGADGYVSKPISRDVLAREMRRWLEST</sequence>
<evidence type="ECO:0000259" key="8">
    <source>
        <dbReference type="PROSITE" id="PS50112"/>
    </source>
</evidence>
<dbReference type="EC" id="2.7.13.3" evidence="2"/>
<dbReference type="Pfam" id="PF00989">
    <property type="entry name" value="PAS"/>
    <property type="match status" value="1"/>
</dbReference>
<dbReference type="InterPro" id="IPR003594">
    <property type="entry name" value="HATPase_dom"/>
</dbReference>
<dbReference type="SMART" id="SM00091">
    <property type="entry name" value="PAS"/>
    <property type="match status" value="1"/>
</dbReference>
<feature type="domain" description="PAS" evidence="8">
    <location>
        <begin position="252"/>
        <end position="322"/>
    </location>
</feature>
<gene>
    <name evidence="9" type="ORF">QLQ16_04610</name>
</gene>
<dbReference type="InterPro" id="IPR035965">
    <property type="entry name" value="PAS-like_dom_sf"/>
</dbReference>
<dbReference type="SUPFAM" id="SSF55874">
    <property type="entry name" value="ATPase domain of HSP90 chaperone/DNA topoisomerase II/histidine kinase"/>
    <property type="match status" value="1"/>
</dbReference>
<evidence type="ECO:0000256" key="1">
    <source>
        <dbReference type="ARBA" id="ARBA00000085"/>
    </source>
</evidence>
<feature type="transmembrane region" description="Helical" evidence="5">
    <location>
        <begin position="206"/>
        <end position="225"/>
    </location>
</feature>
<dbReference type="Gene3D" id="1.10.287.130">
    <property type="match status" value="1"/>
</dbReference>
<dbReference type="SMART" id="SM00448">
    <property type="entry name" value="REC"/>
    <property type="match status" value="1"/>
</dbReference>
<dbReference type="InterPro" id="IPR013767">
    <property type="entry name" value="PAS_fold"/>
</dbReference>
<dbReference type="InterPro" id="IPR021796">
    <property type="entry name" value="Tll0287-like_dom"/>
</dbReference>
<evidence type="ECO:0000256" key="4">
    <source>
        <dbReference type="PROSITE-ProRule" id="PRU00169"/>
    </source>
</evidence>
<dbReference type="SUPFAM" id="SSF55785">
    <property type="entry name" value="PYP-like sensor domain (PAS domain)"/>
    <property type="match status" value="1"/>
</dbReference>
<protein>
    <recommendedName>
        <fullName evidence="2">histidine kinase</fullName>
        <ecNumber evidence="2">2.7.13.3</ecNumber>
    </recommendedName>
</protein>
<dbReference type="Gene3D" id="3.30.565.10">
    <property type="entry name" value="Histidine kinase-like ATPase, C-terminal domain"/>
    <property type="match status" value="1"/>
</dbReference>
<dbReference type="InterPro" id="IPR003661">
    <property type="entry name" value="HisK_dim/P_dom"/>
</dbReference>
<dbReference type="Gene3D" id="3.30.450.20">
    <property type="entry name" value="PAS domain"/>
    <property type="match status" value="1"/>
</dbReference>
<dbReference type="PRINTS" id="PR00344">
    <property type="entry name" value="BCTRLSENSOR"/>
</dbReference>
<evidence type="ECO:0000256" key="2">
    <source>
        <dbReference type="ARBA" id="ARBA00012438"/>
    </source>
</evidence>
<dbReference type="PROSITE" id="PS50112">
    <property type="entry name" value="PAS"/>
    <property type="match status" value="1"/>
</dbReference>
<dbReference type="InterPro" id="IPR005467">
    <property type="entry name" value="His_kinase_dom"/>
</dbReference>
<keyword evidence="5" id="KW-0812">Transmembrane</keyword>
<dbReference type="PROSITE" id="PS50110">
    <property type="entry name" value="RESPONSE_REGULATORY"/>
    <property type="match status" value="1"/>
</dbReference>
<evidence type="ECO:0000256" key="3">
    <source>
        <dbReference type="ARBA" id="ARBA00022553"/>
    </source>
</evidence>
<dbReference type="Pfam" id="PF02518">
    <property type="entry name" value="HATPase_c"/>
    <property type="match status" value="1"/>
</dbReference>
<evidence type="ECO:0000259" key="6">
    <source>
        <dbReference type="PROSITE" id="PS50109"/>
    </source>
</evidence>
<dbReference type="InterPro" id="IPR000014">
    <property type="entry name" value="PAS"/>
</dbReference>
<feature type="transmembrane region" description="Helical" evidence="5">
    <location>
        <begin position="6"/>
        <end position="25"/>
    </location>
</feature>
<accession>A0ABT6X4R7</accession>
<dbReference type="InterPro" id="IPR011006">
    <property type="entry name" value="CheY-like_superfamily"/>
</dbReference>
<dbReference type="Pfam" id="PF11845">
    <property type="entry name" value="Tll0287-like"/>
    <property type="match status" value="1"/>
</dbReference>
<dbReference type="NCBIfam" id="TIGR00229">
    <property type="entry name" value="sensory_box"/>
    <property type="match status" value="1"/>
</dbReference>
<evidence type="ECO:0000313" key="10">
    <source>
        <dbReference type="Proteomes" id="UP001431902"/>
    </source>
</evidence>
<dbReference type="Gene3D" id="3.40.50.2300">
    <property type="match status" value="1"/>
</dbReference>
<dbReference type="Proteomes" id="UP001431902">
    <property type="component" value="Unassembled WGS sequence"/>
</dbReference>
<dbReference type="SMART" id="SM00387">
    <property type="entry name" value="HATPase_c"/>
    <property type="match status" value="1"/>
</dbReference>
<keyword evidence="5" id="KW-1133">Transmembrane helix</keyword>
<dbReference type="CDD" id="cd17546">
    <property type="entry name" value="REC_hyHK_CKI1_RcsC-like"/>
    <property type="match status" value="1"/>
</dbReference>
<dbReference type="SUPFAM" id="SSF47384">
    <property type="entry name" value="Homodimeric domain of signal transducing histidine kinase"/>
    <property type="match status" value="1"/>
</dbReference>
<dbReference type="Pfam" id="PF00072">
    <property type="entry name" value="Response_reg"/>
    <property type="match status" value="1"/>
</dbReference>